<name>A0A165E7H2_EXIGL</name>
<dbReference type="Proteomes" id="UP000077266">
    <property type="component" value="Unassembled WGS sequence"/>
</dbReference>
<evidence type="ECO:0000313" key="2">
    <source>
        <dbReference type="EMBL" id="KZV86238.1"/>
    </source>
</evidence>
<proteinExistence type="predicted"/>
<sequence>VPVPELYAWHQDGDEAFLYMELVDGVTLEQCWHALTPTERGTLAQCLKSMLDKLKQDILPPTDSYIGSVPRAPCSDYTIRSLGGMGPFSSTSAFHDALPTLGVHPSHLGMDFVAQLRNALPDDARPTFTHGDLHFSNIIISPPGEGELAIRAIIDWEFAGFYPSYWEWLSSM</sequence>
<feature type="non-terminal residue" evidence="2">
    <location>
        <position position="1"/>
    </location>
</feature>
<dbReference type="EMBL" id="KV426162">
    <property type="protein sequence ID" value="KZV86238.1"/>
    <property type="molecule type" value="Genomic_DNA"/>
</dbReference>
<dbReference type="Gene3D" id="3.90.1200.10">
    <property type="match status" value="1"/>
</dbReference>
<dbReference type="Pfam" id="PF01636">
    <property type="entry name" value="APH"/>
    <property type="match status" value="1"/>
</dbReference>
<dbReference type="InterPro" id="IPR051678">
    <property type="entry name" value="AGP_Transferase"/>
</dbReference>
<dbReference type="SUPFAM" id="SSF56112">
    <property type="entry name" value="Protein kinase-like (PK-like)"/>
    <property type="match status" value="1"/>
</dbReference>
<dbReference type="InterPro" id="IPR002575">
    <property type="entry name" value="Aminoglycoside_PTrfase"/>
</dbReference>
<reference evidence="2 3" key="1">
    <citation type="journal article" date="2016" name="Mol. Biol. Evol.">
        <title>Comparative Genomics of Early-Diverging Mushroom-Forming Fungi Provides Insights into the Origins of Lignocellulose Decay Capabilities.</title>
        <authorList>
            <person name="Nagy L.G."/>
            <person name="Riley R."/>
            <person name="Tritt A."/>
            <person name="Adam C."/>
            <person name="Daum C."/>
            <person name="Floudas D."/>
            <person name="Sun H."/>
            <person name="Yadav J.S."/>
            <person name="Pangilinan J."/>
            <person name="Larsson K.H."/>
            <person name="Matsuura K."/>
            <person name="Barry K."/>
            <person name="Labutti K."/>
            <person name="Kuo R."/>
            <person name="Ohm R.A."/>
            <person name="Bhattacharya S.S."/>
            <person name="Shirouzu T."/>
            <person name="Yoshinaga Y."/>
            <person name="Martin F.M."/>
            <person name="Grigoriev I.V."/>
            <person name="Hibbett D.S."/>
        </authorList>
    </citation>
    <scope>NUCLEOTIDE SEQUENCE [LARGE SCALE GENOMIC DNA]</scope>
    <source>
        <strain evidence="2 3">HHB12029</strain>
    </source>
</reference>
<accession>A0A165E7H2</accession>
<dbReference type="STRING" id="1314781.A0A165E7H2"/>
<protein>
    <recommendedName>
        <fullName evidence="1">Aminoglycoside phosphotransferase domain-containing protein</fullName>
    </recommendedName>
</protein>
<feature type="domain" description="Aminoglycoside phosphotransferase" evidence="1">
    <location>
        <begin position="1"/>
        <end position="163"/>
    </location>
</feature>
<dbReference type="PANTHER" id="PTHR21310">
    <property type="entry name" value="AMINOGLYCOSIDE PHOSPHOTRANSFERASE-RELATED-RELATED"/>
    <property type="match status" value="1"/>
</dbReference>
<dbReference type="OrthoDB" id="2906425at2759"/>
<dbReference type="InParanoid" id="A0A165E7H2"/>
<gene>
    <name evidence="2" type="ORF">EXIGLDRAFT_562041</name>
</gene>
<dbReference type="InterPro" id="IPR011009">
    <property type="entry name" value="Kinase-like_dom_sf"/>
</dbReference>
<evidence type="ECO:0000313" key="3">
    <source>
        <dbReference type="Proteomes" id="UP000077266"/>
    </source>
</evidence>
<evidence type="ECO:0000259" key="1">
    <source>
        <dbReference type="Pfam" id="PF01636"/>
    </source>
</evidence>
<keyword evidence="3" id="KW-1185">Reference proteome</keyword>
<dbReference type="PANTHER" id="PTHR21310:SF54">
    <property type="entry name" value="AMINOGLYCOSIDE PHOSPHOTRANSFERASE DOMAIN-CONTAINING PROTEIN"/>
    <property type="match status" value="1"/>
</dbReference>
<dbReference type="AlphaFoldDB" id="A0A165E7H2"/>
<organism evidence="2 3">
    <name type="scientific">Exidia glandulosa HHB12029</name>
    <dbReference type="NCBI Taxonomy" id="1314781"/>
    <lineage>
        <taxon>Eukaryota</taxon>
        <taxon>Fungi</taxon>
        <taxon>Dikarya</taxon>
        <taxon>Basidiomycota</taxon>
        <taxon>Agaricomycotina</taxon>
        <taxon>Agaricomycetes</taxon>
        <taxon>Auriculariales</taxon>
        <taxon>Exidiaceae</taxon>
        <taxon>Exidia</taxon>
    </lineage>
</organism>
<feature type="non-terminal residue" evidence="2">
    <location>
        <position position="172"/>
    </location>
</feature>